<reference evidence="2" key="1">
    <citation type="journal article" date="2019" name="Int. J. Syst. Evol. Microbiol.">
        <title>The Global Catalogue of Microorganisms (GCM) 10K type strain sequencing project: providing services to taxonomists for standard genome sequencing and annotation.</title>
        <authorList>
            <consortium name="The Broad Institute Genomics Platform"/>
            <consortium name="The Broad Institute Genome Sequencing Center for Infectious Disease"/>
            <person name="Wu L."/>
            <person name="Ma J."/>
        </authorList>
    </citation>
    <scope>NUCLEOTIDE SEQUENCE [LARGE SCALE GENOMIC DNA]</scope>
    <source>
        <strain evidence="2">JCM 4376</strain>
    </source>
</reference>
<sequence>MRGRAALGALSERFGLHLMQNPALAGSTVTLVATADTVPVAGVAPPDRAPSERVAVLAAQGAIDFTAVERVLYALDESRPRETGTVVLDLRQVTGIGWVAQPLLSSGLGRIAADGVRTAVADPGHPLAPPGPGEPGGPAAVRRFATREEAVALVYERHGPLSSAARAVTPPAGRAA</sequence>
<gene>
    <name evidence="1" type="ORF">GCM10015535_61550</name>
</gene>
<comment type="caution">
    <text evidence="1">The sequence shown here is derived from an EMBL/GenBank/DDBJ whole genome shotgun (WGS) entry which is preliminary data.</text>
</comment>
<dbReference type="Gene3D" id="3.30.750.24">
    <property type="entry name" value="STAS domain"/>
    <property type="match status" value="1"/>
</dbReference>
<keyword evidence="2" id="KW-1185">Reference proteome</keyword>
<name>A0ABQ2W7K8_9ACTN</name>
<dbReference type="RefSeq" id="WP_189547549.1">
    <property type="nucleotide sequence ID" value="NZ_BMTF01000030.1"/>
</dbReference>
<protein>
    <recommendedName>
        <fullName evidence="3">STAS domain-containing protein</fullName>
    </recommendedName>
</protein>
<organism evidence="1 2">
    <name type="scientific">Streptomyces gelaticus</name>
    <dbReference type="NCBI Taxonomy" id="285446"/>
    <lineage>
        <taxon>Bacteria</taxon>
        <taxon>Bacillati</taxon>
        <taxon>Actinomycetota</taxon>
        <taxon>Actinomycetes</taxon>
        <taxon>Kitasatosporales</taxon>
        <taxon>Streptomycetaceae</taxon>
        <taxon>Streptomyces</taxon>
    </lineage>
</organism>
<dbReference type="SUPFAM" id="SSF52091">
    <property type="entry name" value="SpoIIaa-like"/>
    <property type="match status" value="1"/>
</dbReference>
<dbReference type="EMBL" id="BMTF01000030">
    <property type="protein sequence ID" value="GGV95015.1"/>
    <property type="molecule type" value="Genomic_DNA"/>
</dbReference>
<evidence type="ECO:0008006" key="3">
    <source>
        <dbReference type="Google" id="ProtNLM"/>
    </source>
</evidence>
<dbReference type="InterPro" id="IPR036513">
    <property type="entry name" value="STAS_dom_sf"/>
</dbReference>
<proteinExistence type="predicted"/>
<evidence type="ECO:0000313" key="1">
    <source>
        <dbReference type="EMBL" id="GGV95015.1"/>
    </source>
</evidence>
<accession>A0ABQ2W7K8</accession>
<dbReference type="Proteomes" id="UP000660675">
    <property type="component" value="Unassembled WGS sequence"/>
</dbReference>
<evidence type="ECO:0000313" key="2">
    <source>
        <dbReference type="Proteomes" id="UP000660675"/>
    </source>
</evidence>